<evidence type="ECO:0000313" key="7">
    <source>
        <dbReference type="Proteomes" id="UP001222932"/>
    </source>
</evidence>
<dbReference type="GO" id="GO:0003676">
    <property type="term" value="F:nucleic acid binding"/>
    <property type="evidence" value="ECO:0007669"/>
    <property type="project" value="InterPro"/>
</dbReference>
<keyword evidence="2" id="KW-0540">Nuclease</keyword>
<dbReference type="Proteomes" id="UP001222932">
    <property type="component" value="Unassembled WGS sequence"/>
</dbReference>
<keyword evidence="7" id="KW-1185">Reference proteome</keyword>
<dbReference type="NCBIfam" id="NF003765">
    <property type="entry name" value="PRK05359.1"/>
    <property type="match status" value="1"/>
</dbReference>
<comment type="similarity">
    <text evidence="1">Belongs to the oligoribonuclease family.</text>
</comment>
<dbReference type="AlphaFoldDB" id="A0AAD3YAV0"/>
<dbReference type="InterPro" id="IPR013520">
    <property type="entry name" value="Ribonucl_H"/>
</dbReference>
<reference evidence="6" key="1">
    <citation type="journal article" date="2023" name="BMC Genomics">
        <title>Chromosome-level genome assemblies of Cutaneotrichosporon spp. (Trichosporonales, Basidiomycota) reveal imbalanced evolution between nucleotide sequences and chromosome synteny.</title>
        <authorList>
            <person name="Kobayashi Y."/>
            <person name="Kayamori A."/>
            <person name="Aoki K."/>
            <person name="Shiwa Y."/>
            <person name="Matsutani M."/>
            <person name="Fujita N."/>
            <person name="Sugita T."/>
            <person name="Iwasaki W."/>
            <person name="Tanaka N."/>
            <person name="Takashima M."/>
        </authorList>
    </citation>
    <scope>NUCLEOTIDE SEQUENCE</scope>
    <source>
        <strain evidence="6">HIS016</strain>
    </source>
</reference>
<dbReference type="InterPro" id="IPR036397">
    <property type="entry name" value="RNaseH_sf"/>
</dbReference>
<comment type="caution">
    <text evidence="6">The sequence shown here is derived from an EMBL/GenBank/DDBJ whole genome shotgun (WGS) entry which is preliminary data.</text>
</comment>
<sequence length="209" mass="23492">MDKQLTYDDGPMVWVDCEMTGLDVANDRIIEIAVIITDGHMNPVDAGVSWVIQTPKEVLDAMGEWCTEQHGKSGLTAACLASPHTYDEVATSVLEYIQKWIPKKGAGLLAGSSVHADMRFLLVGMPQVMQHLSYRIVDVSSVKEIARRWYPRLIRQEKKARKTESSHRALDDIQASINELRFYQTNIFVPLEQGRPEPDSREGPLKTAI</sequence>
<dbReference type="InterPro" id="IPR012337">
    <property type="entry name" value="RNaseH-like_sf"/>
</dbReference>
<dbReference type="Pfam" id="PF00929">
    <property type="entry name" value="RNase_T"/>
    <property type="match status" value="1"/>
</dbReference>
<evidence type="ECO:0000259" key="5">
    <source>
        <dbReference type="SMART" id="SM00479"/>
    </source>
</evidence>
<dbReference type="EMBL" id="BTCM01000002">
    <property type="protein sequence ID" value="GMK55237.1"/>
    <property type="molecule type" value="Genomic_DNA"/>
</dbReference>
<dbReference type="InterPro" id="IPR022894">
    <property type="entry name" value="Oligoribonuclease"/>
</dbReference>
<dbReference type="SUPFAM" id="SSF53098">
    <property type="entry name" value="Ribonuclease H-like"/>
    <property type="match status" value="1"/>
</dbReference>
<dbReference type="Gene3D" id="3.30.420.10">
    <property type="entry name" value="Ribonuclease H-like superfamily/Ribonuclease H"/>
    <property type="match status" value="1"/>
</dbReference>
<dbReference type="GO" id="GO:0005739">
    <property type="term" value="C:mitochondrion"/>
    <property type="evidence" value="ECO:0007669"/>
    <property type="project" value="TreeGrafter"/>
</dbReference>
<evidence type="ECO:0000256" key="4">
    <source>
        <dbReference type="ARBA" id="ARBA00022839"/>
    </source>
</evidence>
<protein>
    <recommendedName>
        <fullName evidence="5">Exonuclease domain-containing protein</fullName>
    </recommendedName>
</protein>
<evidence type="ECO:0000313" key="6">
    <source>
        <dbReference type="EMBL" id="GMK55237.1"/>
    </source>
</evidence>
<organism evidence="6 7">
    <name type="scientific">Cutaneotrichosporon spelunceum</name>
    <dbReference type="NCBI Taxonomy" id="1672016"/>
    <lineage>
        <taxon>Eukaryota</taxon>
        <taxon>Fungi</taxon>
        <taxon>Dikarya</taxon>
        <taxon>Basidiomycota</taxon>
        <taxon>Agaricomycotina</taxon>
        <taxon>Tremellomycetes</taxon>
        <taxon>Trichosporonales</taxon>
        <taxon>Trichosporonaceae</taxon>
        <taxon>Cutaneotrichosporon</taxon>
    </lineage>
</organism>
<feature type="domain" description="Exonuclease" evidence="5">
    <location>
        <begin position="11"/>
        <end position="189"/>
    </location>
</feature>
<accession>A0AAD3YAV0</accession>
<evidence type="ECO:0000256" key="2">
    <source>
        <dbReference type="ARBA" id="ARBA00022722"/>
    </source>
</evidence>
<evidence type="ECO:0000256" key="3">
    <source>
        <dbReference type="ARBA" id="ARBA00022801"/>
    </source>
</evidence>
<proteinExistence type="inferred from homology"/>
<dbReference type="CDD" id="cd06135">
    <property type="entry name" value="Orn"/>
    <property type="match status" value="1"/>
</dbReference>
<dbReference type="GO" id="GO:0000175">
    <property type="term" value="F:3'-5'-RNA exonuclease activity"/>
    <property type="evidence" value="ECO:0007669"/>
    <property type="project" value="InterPro"/>
</dbReference>
<dbReference type="PANTHER" id="PTHR11046:SF0">
    <property type="entry name" value="OLIGORIBONUCLEASE, MITOCHONDRIAL"/>
    <property type="match status" value="1"/>
</dbReference>
<dbReference type="PANTHER" id="PTHR11046">
    <property type="entry name" value="OLIGORIBONUCLEASE, MITOCHONDRIAL"/>
    <property type="match status" value="1"/>
</dbReference>
<keyword evidence="3" id="KW-0378">Hydrolase</keyword>
<dbReference type="FunFam" id="3.30.420.10:FF:000003">
    <property type="entry name" value="Oligoribonuclease"/>
    <property type="match status" value="1"/>
</dbReference>
<name>A0AAD3YAV0_9TREE</name>
<dbReference type="SMART" id="SM00479">
    <property type="entry name" value="EXOIII"/>
    <property type="match status" value="1"/>
</dbReference>
<evidence type="ECO:0000256" key="1">
    <source>
        <dbReference type="ARBA" id="ARBA00009921"/>
    </source>
</evidence>
<keyword evidence="4" id="KW-0269">Exonuclease</keyword>
<reference evidence="6" key="2">
    <citation type="submission" date="2023-06" db="EMBL/GenBank/DDBJ databases">
        <authorList>
            <person name="Kobayashi Y."/>
            <person name="Kayamori A."/>
            <person name="Aoki K."/>
            <person name="Shiwa Y."/>
            <person name="Fujita N."/>
            <person name="Sugita T."/>
            <person name="Iwasaki W."/>
            <person name="Tanaka N."/>
            <person name="Takashima M."/>
        </authorList>
    </citation>
    <scope>NUCLEOTIDE SEQUENCE</scope>
    <source>
        <strain evidence="6">HIS016</strain>
    </source>
</reference>
<gene>
    <name evidence="6" type="primary">rex2</name>
    <name evidence="6" type="ORF">CspeluHIS016_0202930</name>
</gene>